<proteinExistence type="predicted"/>
<feature type="region of interest" description="Disordered" evidence="1">
    <location>
        <begin position="121"/>
        <end position="160"/>
    </location>
</feature>
<feature type="compositionally biased region" description="Low complexity" evidence="1">
    <location>
        <begin position="121"/>
        <end position="136"/>
    </location>
</feature>
<reference evidence="2 3" key="1">
    <citation type="submission" date="2020-08" db="EMBL/GenBank/DDBJ databases">
        <title>Sequencing the genomes of 1000 actinobacteria strains.</title>
        <authorList>
            <person name="Klenk H.-P."/>
        </authorList>
    </citation>
    <scope>NUCLEOTIDE SEQUENCE [LARGE SCALE GENOMIC DNA]</scope>
    <source>
        <strain evidence="2 3">DSM 45809</strain>
    </source>
</reference>
<dbReference type="Gene3D" id="3.30.70.141">
    <property type="entry name" value="Nucleoside diphosphate kinase-like domain"/>
    <property type="match status" value="1"/>
</dbReference>
<evidence type="ECO:0000256" key="1">
    <source>
        <dbReference type="SAM" id="MobiDB-lite"/>
    </source>
</evidence>
<evidence type="ECO:0000313" key="3">
    <source>
        <dbReference type="Proteomes" id="UP000546162"/>
    </source>
</evidence>
<keyword evidence="3" id="KW-1185">Reference proteome</keyword>
<organism evidence="2 3">
    <name type="scientific">Actinoplanes octamycinicus</name>
    <dbReference type="NCBI Taxonomy" id="135948"/>
    <lineage>
        <taxon>Bacteria</taxon>
        <taxon>Bacillati</taxon>
        <taxon>Actinomycetota</taxon>
        <taxon>Actinomycetes</taxon>
        <taxon>Micromonosporales</taxon>
        <taxon>Micromonosporaceae</taxon>
        <taxon>Actinoplanes</taxon>
    </lineage>
</organism>
<sequence length="335" mass="34976">MEAAVAAEGLTVVCRHPVTLTPADVRFLWSEYTEDGHVLMHAFLDRYLCSGPSEVLLLEGPDAFEAARRVKRTIRSRYANGPFANLLHTAEHPAELGRQANHLLGRCPQCAAPFALSDPASSDSLLSDPVPSDPALTAPTPSDPALTAPVPTAPVPTAPVPTAPVPTAPVPTAPVPTAPVPTAPVPTAPVPTAPVPTAPASTAPASTAPVLTAPRPRGRDFRQDHDLPALVDSLWPALQSEDPPAPAPHHLDRSREAAIYLGADRSQSLDSAVTAVWSALPGVTLPHAVMLTLYAGRTGSYPIAVGSHQAVARSHQILLRHGLTACGIGPFPAFR</sequence>
<accession>A0A7W7H5A0</accession>
<dbReference type="RefSeq" id="WP_185044438.1">
    <property type="nucleotide sequence ID" value="NZ_BAABFG010000005.1"/>
</dbReference>
<dbReference type="InterPro" id="IPR036850">
    <property type="entry name" value="NDK-like_dom_sf"/>
</dbReference>
<dbReference type="SUPFAM" id="SSF54919">
    <property type="entry name" value="Nucleoside diphosphate kinase, NDK"/>
    <property type="match status" value="1"/>
</dbReference>
<feature type="region of interest" description="Disordered" evidence="1">
    <location>
        <begin position="190"/>
        <end position="223"/>
    </location>
</feature>
<gene>
    <name evidence="2" type="ORF">BJY16_007712</name>
</gene>
<name>A0A7W7H5A0_9ACTN</name>
<feature type="compositionally biased region" description="Pro residues" evidence="1">
    <location>
        <begin position="151"/>
        <end position="160"/>
    </location>
</feature>
<feature type="compositionally biased region" description="Low complexity" evidence="1">
    <location>
        <begin position="198"/>
        <end position="214"/>
    </location>
</feature>
<evidence type="ECO:0000313" key="2">
    <source>
        <dbReference type="EMBL" id="MBB4744253.1"/>
    </source>
</evidence>
<protein>
    <submittedName>
        <fullName evidence="2">Uncharacterized protein</fullName>
    </submittedName>
</protein>
<dbReference type="EMBL" id="JACHNB010000001">
    <property type="protein sequence ID" value="MBB4744253.1"/>
    <property type="molecule type" value="Genomic_DNA"/>
</dbReference>
<dbReference type="AlphaFoldDB" id="A0A7W7H5A0"/>
<dbReference type="Proteomes" id="UP000546162">
    <property type="component" value="Unassembled WGS sequence"/>
</dbReference>
<comment type="caution">
    <text evidence="2">The sequence shown here is derived from an EMBL/GenBank/DDBJ whole genome shotgun (WGS) entry which is preliminary data.</text>
</comment>